<accession>A0A9P9XK37</accession>
<evidence type="ECO:0000313" key="3">
    <source>
        <dbReference type="Proteomes" id="UP001056436"/>
    </source>
</evidence>
<dbReference type="OrthoDB" id="4849256at2759"/>
<protein>
    <submittedName>
        <fullName evidence="2">Uncharacterized protein</fullName>
    </submittedName>
</protein>
<evidence type="ECO:0000256" key="1">
    <source>
        <dbReference type="SAM" id="MobiDB-lite"/>
    </source>
</evidence>
<dbReference type="EMBL" id="SDAQ01000015">
    <property type="protein sequence ID" value="KAI3555926.1"/>
    <property type="molecule type" value="Genomic_DNA"/>
</dbReference>
<keyword evidence="3" id="KW-1185">Reference proteome</keyword>
<dbReference type="AlphaFoldDB" id="A0A9P9XK37"/>
<proteinExistence type="predicted"/>
<reference evidence="2" key="1">
    <citation type="submission" date="2019-01" db="EMBL/GenBank/DDBJ databases">
        <title>Colletotrichum abscissum LGMF1257.</title>
        <authorList>
            <person name="Baroncelli R."/>
        </authorList>
    </citation>
    <scope>NUCLEOTIDE SEQUENCE</scope>
    <source>
        <strain evidence="2">Ca142</strain>
    </source>
</reference>
<organism evidence="2 3">
    <name type="scientific">Colletotrichum abscissum</name>
    <dbReference type="NCBI Taxonomy" id="1671311"/>
    <lineage>
        <taxon>Eukaryota</taxon>
        <taxon>Fungi</taxon>
        <taxon>Dikarya</taxon>
        <taxon>Ascomycota</taxon>
        <taxon>Pezizomycotina</taxon>
        <taxon>Sordariomycetes</taxon>
        <taxon>Hypocreomycetidae</taxon>
        <taxon>Glomerellales</taxon>
        <taxon>Glomerellaceae</taxon>
        <taxon>Colletotrichum</taxon>
        <taxon>Colletotrichum acutatum species complex</taxon>
    </lineage>
</organism>
<feature type="region of interest" description="Disordered" evidence="1">
    <location>
        <begin position="1"/>
        <end position="46"/>
    </location>
</feature>
<sequence>MSMTTTVAKLVPNTRSRNHSDIQRGAHQPELKDQAETPFTTSPNPRPATMCNIQQFICNLCDRPKAVSLTYCKPVLDAGHIPYSHVLIEIKDTFVWTPYEGCEGLTTDPVAARWMKCGSFDFTDDEAEMDEQFDADDEMSD</sequence>
<gene>
    <name evidence="2" type="ORF">CABS02_03980</name>
</gene>
<evidence type="ECO:0000313" key="2">
    <source>
        <dbReference type="EMBL" id="KAI3555926.1"/>
    </source>
</evidence>
<name>A0A9P9XK37_9PEZI</name>
<feature type="compositionally biased region" description="Basic and acidic residues" evidence="1">
    <location>
        <begin position="18"/>
        <end position="35"/>
    </location>
</feature>
<comment type="caution">
    <text evidence="2">The sequence shown here is derived from an EMBL/GenBank/DDBJ whole genome shotgun (WGS) entry which is preliminary data.</text>
</comment>
<dbReference type="Proteomes" id="UP001056436">
    <property type="component" value="Unassembled WGS sequence"/>
</dbReference>